<keyword evidence="5 7" id="KW-0496">Mitochondrion</keyword>
<keyword evidence="2 7" id="KW-0812">Transmembrane</keyword>
<keyword evidence="3 7" id="KW-0999">Mitochondrion inner membrane</keyword>
<dbReference type="PANTHER" id="PTHR15415">
    <property type="entry name" value="MITOFILIN"/>
    <property type="match status" value="1"/>
</dbReference>
<evidence type="ECO:0000256" key="5">
    <source>
        <dbReference type="ARBA" id="ARBA00023128"/>
    </source>
</evidence>
<dbReference type="GO" id="GO:0061617">
    <property type="term" value="C:MICOS complex"/>
    <property type="evidence" value="ECO:0007669"/>
    <property type="project" value="TreeGrafter"/>
</dbReference>
<keyword evidence="6" id="KW-0472">Membrane</keyword>
<comment type="caution">
    <text evidence="8">The sequence shown here is derived from an EMBL/GenBank/DDBJ whole genome shotgun (WGS) entry which is preliminary data.</text>
</comment>
<dbReference type="Pfam" id="PF09731">
    <property type="entry name" value="Mitofilin"/>
    <property type="match status" value="1"/>
</dbReference>
<keyword evidence="9" id="KW-1185">Reference proteome</keyword>
<protein>
    <recommendedName>
        <fullName evidence="7">MICOS complex subunit MIC60</fullName>
    </recommendedName>
    <alternativeName>
        <fullName evidence="7">Mitofilin</fullName>
    </alternativeName>
</protein>
<organism evidence="8 9">
    <name type="scientific">Dreissena polymorpha</name>
    <name type="common">Zebra mussel</name>
    <name type="synonym">Mytilus polymorpha</name>
    <dbReference type="NCBI Taxonomy" id="45954"/>
    <lineage>
        <taxon>Eukaryota</taxon>
        <taxon>Metazoa</taxon>
        <taxon>Spiralia</taxon>
        <taxon>Lophotrochozoa</taxon>
        <taxon>Mollusca</taxon>
        <taxon>Bivalvia</taxon>
        <taxon>Autobranchia</taxon>
        <taxon>Heteroconchia</taxon>
        <taxon>Euheterodonta</taxon>
        <taxon>Imparidentia</taxon>
        <taxon>Neoheterodontei</taxon>
        <taxon>Myida</taxon>
        <taxon>Dreissenoidea</taxon>
        <taxon>Dreissenidae</taxon>
        <taxon>Dreissena</taxon>
    </lineage>
</organism>
<dbReference type="EMBL" id="JAIWYP010000008">
    <property type="protein sequence ID" value="KAH3784977.1"/>
    <property type="molecule type" value="Genomic_DNA"/>
</dbReference>
<evidence type="ECO:0000256" key="2">
    <source>
        <dbReference type="ARBA" id="ARBA00022692"/>
    </source>
</evidence>
<reference evidence="8" key="2">
    <citation type="submission" date="2020-11" db="EMBL/GenBank/DDBJ databases">
        <authorList>
            <person name="McCartney M.A."/>
            <person name="Auch B."/>
            <person name="Kono T."/>
            <person name="Mallez S."/>
            <person name="Becker A."/>
            <person name="Gohl D.M."/>
            <person name="Silverstein K.A.T."/>
            <person name="Koren S."/>
            <person name="Bechman K.B."/>
            <person name="Herman A."/>
            <person name="Abrahante J.E."/>
            <person name="Garbe J."/>
        </authorList>
    </citation>
    <scope>NUCLEOTIDE SEQUENCE</scope>
    <source>
        <strain evidence="8">Duluth1</strain>
        <tissue evidence="8">Whole animal</tissue>
    </source>
</reference>
<comment type="subcellular location">
    <subcellularLocation>
        <location evidence="7">Mitochondrion inner membrane</location>
        <topology evidence="7">Single-pass membrane protein</topology>
    </subcellularLocation>
</comment>
<evidence type="ECO:0000256" key="7">
    <source>
        <dbReference type="RuleBase" id="RU363000"/>
    </source>
</evidence>
<dbReference type="PANTHER" id="PTHR15415:SF7">
    <property type="entry name" value="MICOS COMPLEX SUBUNIT MIC60"/>
    <property type="match status" value="1"/>
</dbReference>
<dbReference type="InterPro" id="IPR019133">
    <property type="entry name" value="MIC60"/>
</dbReference>
<keyword evidence="4" id="KW-1133">Transmembrane helix</keyword>
<dbReference type="GO" id="GO:0042407">
    <property type="term" value="P:cristae formation"/>
    <property type="evidence" value="ECO:0007669"/>
    <property type="project" value="TreeGrafter"/>
</dbReference>
<dbReference type="AlphaFoldDB" id="A0A9D4ERE5"/>
<evidence type="ECO:0000256" key="3">
    <source>
        <dbReference type="ARBA" id="ARBA00022792"/>
    </source>
</evidence>
<evidence type="ECO:0000313" key="9">
    <source>
        <dbReference type="Proteomes" id="UP000828390"/>
    </source>
</evidence>
<dbReference type="Proteomes" id="UP000828390">
    <property type="component" value="Unassembled WGS sequence"/>
</dbReference>
<evidence type="ECO:0000313" key="8">
    <source>
        <dbReference type="EMBL" id="KAH3784977.1"/>
    </source>
</evidence>
<gene>
    <name evidence="8" type="ORF">DPMN_163052</name>
</gene>
<name>A0A9D4ERE5_DREPO</name>
<accession>A0A9D4ERE5</accession>
<sequence>MAAKNNPFVNRVLESIPQQALTRGVYTEDNLRQRYTKIYRVAKRVTLIDETGGSLMKFMLSYFQSVCVIPSVYAIHESDEVDVSKMDVFQLCGHARYWIEKGDLEQELKFMNQLTGESRRVAADWIEETRLLLETKQAALALMAFASSSGLGTIF</sequence>
<evidence type="ECO:0000256" key="6">
    <source>
        <dbReference type="ARBA" id="ARBA00023136"/>
    </source>
</evidence>
<comment type="similarity">
    <text evidence="1 7">Belongs to the MICOS complex subunit Mic60 family.</text>
</comment>
<reference evidence="8" key="1">
    <citation type="journal article" date="2019" name="bioRxiv">
        <title>The Genome of the Zebra Mussel, Dreissena polymorpha: A Resource for Invasive Species Research.</title>
        <authorList>
            <person name="McCartney M.A."/>
            <person name="Auch B."/>
            <person name="Kono T."/>
            <person name="Mallez S."/>
            <person name="Zhang Y."/>
            <person name="Obille A."/>
            <person name="Becker A."/>
            <person name="Abrahante J.E."/>
            <person name="Garbe J."/>
            <person name="Badalamenti J.P."/>
            <person name="Herman A."/>
            <person name="Mangelson H."/>
            <person name="Liachko I."/>
            <person name="Sullivan S."/>
            <person name="Sone E.D."/>
            <person name="Koren S."/>
            <person name="Silverstein K.A.T."/>
            <person name="Beckman K.B."/>
            <person name="Gohl D.M."/>
        </authorList>
    </citation>
    <scope>NUCLEOTIDE SEQUENCE</scope>
    <source>
        <strain evidence="8">Duluth1</strain>
        <tissue evidence="8">Whole animal</tissue>
    </source>
</reference>
<evidence type="ECO:0000256" key="4">
    <source>
        <dbReference type="ARBA" id="ARBA00022989"/>
    </source>
</evidence>
<comment type="function">
    <text evidence="7">Component of the MICOS complex, a large protein complex of the mitochondrial inner membrane that plays crucial roles in the maintenance of crista junctions, inner membrane architecture, and formation of contact sites to the outer membrane.</text>
</comment>
<proteinExistence type="inferred from homology"/>
<evidence type="ECO:0000256" key="1">
    <source>
        <dbReference type="ARBA" id="ARBA00010877"/>
    </source>
</evidence>
<comment type="subunit">
    <text evidence="7">Component of the mitochondrial contact site and cristae organizing system (MICOS) complex.</text>
</comment>